<dbReference type="AlphaFoldDB" id="A0A4Q7WPK9"/>
<dbReference type="Gene3D" id="2.60.120.620">
    <property type="entry name" value="q2cbj1_9rhob like domain"/>
    <property type="match status" value="1"/>
</dbReference>
<sequence length="282" mass="31465">MTTTQHSARAEAPVAPSPMDDYLFDLNGFIIKEQAVEPELIDDLNEAFDKFPDIAPGEWWGNVQRSAGARDPGKQYELQNVIEAGEPFERLIDHPSWIDYMRHWAGEEESYVAGLFIDEAFAAKRTEGGFLQVHSGGYRKAMRGQYRYVDGVFRCAQVNVLVALTDIGPGDGGTLVIPGSHKSNFPHPQFEEFRGTQMDGMVGVIAPELHKGDILIFTDTIAHGAAARTNKDGERRTVIYRYGPSWATTRGGYRYSDELLARLTPERRAILQPIEPRLPPSA</sequence>
<organism evidence="1 2">
    <name type="scientific">Kribbella rubisoli</name>
    <dbReference type="NCBI Taxonomy" id="3075929"/>
    <lineage>
        <taxon>Bacteria</taxon>
        <taxon>Bacillati</taxon>
        <taxon>Actinomycetota</taxon>
        <taxon>Actinomycetes</taxon>
        <taxon>Propionibacteriales</taxon>
        <taxon>Kribbellaceae</taxon>
        <taxon>Kribbella</taxon>
    </lineage>
</organism>
<dbReference type="EMBL" id="SHKR01000015">
    <property type="protein sequence ID" value="RZU11425.1"/>
    <property type="molecule type" value="Genomic_DNA"/>
</dbReference>
<comment type="caution">
    <text evidence="1">The sequence shown here is derived from an EMBL/GenBank/DDBJ whole genome shotgun (WGS) entry which is preliminary data.</text>
</comment>
<proteinExistence type="predicted"/>
<dbReference type="InterPro" id="IPR008775">
    <property type="entry name" value="Phytyl_CoA_dOase-like"/>
</dbReference>
<dbReference type="Pfam" id="PF05721">
    <property type="entry name" value="PhyH"/>
    <property type="match status" value="1"/>
</dbReference>
<evidence type="ECO:0000313" key="2">
    <source>
        <dbReference type="Proteomes" id="UP000292027"/>
    </source>
</evidence>
<evidence type="ECO:0000313" key="1">
    <source>
        <dbReference type="EMBL" id="RZU11425.1"/>
    </source>
</evidence>
<keyword evidence="1" id="KW-0223">Dioxygenase</keyword>
<dbReference type="Proteomes" id="UP000292027">
    <property type="component" value="Unassembled WGS sequence"/>
</dbReference>
<protein>
    <submittedName>
        <fullName evidence="1">Ectoine hydroxylase-related dioxygenase (Phytanoyl-CoA dioxygenase family)</fullName>
    </submittedName>
</protein>
<accession>A0A4Q7WPK9</accession>
<reference evidence="1 2" key="1">
    <citation type="journal article" date="2015" name="Stand. Genomic Sci.">
        <title>Genomic Encyclopedia of Bacterial and Archaeal Type Strains, Phase III: the genomes of soil and plant-associated and newly described type strains.</title>
        <authorList>
            <person name="Whitman W.B."/>
            <person name="Woyke T."/>
            <person name="Klenk H.P."/>
            <person name="Zhou Y."/>
            <person name="Lilburn T.G."/>
            <person name="Beck B.J."/>
            <person name="De Vos P."/>
            <person name="Vandamme P."/>
            <person name="Eisen J.A."/>
            <person name="Garrity G."/>
            <person name="Hugenholtz P."/>
            <person name="Kyrpides N.C."/>
        </authorList>
    </citation>
    <scope>NUCLEOTIDE SEQUENCE [LARGE SCALE GENOMIC DNA]</scope>
    <source>
        <strain evidence="1 2">VKM Ac-2540</strain>
    </source>
</reference>
<keyword evidence="1" id="KW-0560">Oxidoreductase</keyword>
<gene>
    <name evidence="1" type="ORF">EV645_6595</name>
</gene>
<dbReference type="SUPFAM" id="SSF51197">
    <property type="entry name" value="Clavaminate synthase-like"/>
    <property type="match status" value="1"/>
</dbReference>
<dbReference type="RefSeq" id="WP_242000796.1">
    <property type="nucleotide sequence ID" value="NZ_SHKR01000015.1"/>
</dbReference>
<dbReference type="GO" id="GO:0016706">
    <property type="term" value="F:2-oxoglutarate-dependent dioxygenase activity"/>
    <property type="evidence" value="ECO:0007669"/>
    <property type="project" value="UniProtKB-ARBA"/>
</dbReference>
<name>A0A4Q7WPK9_9ACTN</name>
<keyword evidence="2" id="KW-1185">Reference proteome</keyword>